<reference evidence="1 2" key="1">
    <citation type="submission" date="2020-12" db="EMBL/GenBank/DDBJ databases">
        <title>Revised draft genomes of Rhodomicrobium vannielii ATCC 17100 and Rhodomicrobium udaipurense JA643.</title>
        <authorList>
            <person name="Conners E.M."/>
            <person name="Davenport E.J."/>
            <person name="Bose A."/>
        </authorList>
    </citation>
    <scope>NUCLEOTIDE SEQUENCE [LARGE SCALE GENOMIC DNA]</scope>
    <source>
        <strain evidence="1 2">JA643</strain>
    </source>
</reference>
<evidence type="ECO:0000313" key="1">
    <source>
        <dbReference type="EMBL" id="MBJ7544455.1"/>
    </source>
</evidence>
<name>A0A8I1GEE3_9HYPH</name>
<accession>A0A8I1GEE3</accession>
<protein>
    <submittedName>
        <fullName evidence="1">Uncharacterized protein</fullName>
    </submittedName>
</protein>
<dbReference type="Proteomes" id="UP000623250">
    <property type="component" value="Unassembled WGS sequence"/>
</dbReference>
<dbReference type="InterPro" id="IPR036170">
    <property type="entry name" value="YezG-like_sf"/>
</dbReference>
<evidence type="ECO:0000313" key="2">
    <source>
        <dbReference type="Proteomes" id="UP000623250"/>
    </source>
</evidence>
<dbReference type="Gene3D" id="3.30.500.20">
    <property type="entry name" value="BH3703-like domains"/>
    <property type="match status" value="1"/>
</dbReference>
<dbReference type="InterPro" id="IPR006728">
    <property type="entry name" value="YezG-like"/>
</dbReference>
<dbReference type="AlphaFoldDB" id="A0A8I1GEE3"/>
<keyword evidence="2" id="KW-1185">Reference proteome</keyword>
<dbReference type="EMBL" id="JAEMUK010000079">
    <property type="protein sequence ID" value="MBJ7544455.1"/>
    <property type="molecule type" value="Genomic_DNA"/>
</dbReference>
<proteinExistence type="predicted"/>
<organism evidence="1 2">
    <name type="scientific">Rhodomicrobium udaipurense</name>
    <dbReference type="NCBI Taxonomy" id="1202716"/>
    <lineage>
        <taxon>Bacteria</taxon>
        <taxon>Pseudomonadati</taxon>
        <taxon>Pseudomonadota</taxon>
        <taxon>Alphaproteobacteria</taxon>
        <taxon>Hyphomicrobiales</taxon>
        <taxon>Hyphomicrobiaceae</taxon>
        <taxon>Rhodomicrobium</taxon>
    </lineage>
</organism>
<sequence length="105" mass="12069">MESTDIVINREIGQLLYDVAPDDARKIIMRAKLADEGDVGEFEFDYENEKGDVNWFASTGKTNSRLLDLLERHRAFFVSQNQSPWKACTITIDVETGKFSMNLKY</sequence>
<dbReference type="Pfam" id="PF04634">
    <property type="entry name" value="YezG-like"/>
    <property type="match status" value="1"/>
</dbReference>
<dbReference type="SUPFAM" id="SSF160424">
    <property type="entry name" value="BH3703-like"/>
    <property type="match status" value="1"/>
</dbReference>
<gene>
    <name evidence="1" type="ORF">JDN41_12945</name>
</gene>
<dbReference type="RefSeq" id="WP_037235664.1">
    <property type="nucleotide sequence ID" value="NZ_JAEMUK010000079.1"/>
</dbReference>
<comment type="caution">
    <text evidence="1">The sequence shown here is derived from an EMBL/GenBank/DDBJ whole genome shotgun (WGS) entry which is preliminary data.</text>
</comment>